<evidence type="ECO:0000313" key="4">
    <source>
        <dbReference type="EMBL" id="OAI23314.1"/>
    </source>
</evidence>
<accession>A0AA91DAR8</accession>
<keyword evidence="5" id="KW-1185">Reference proteome</keyword>
<comment type="caution">
    <text evidence="4">The sequence shown here is derived from an EMBL/GenBank/DDBJ whole genome shotgun (WGS) entry which is preliminary data.</text>
</comment>
<evidence type="ECO:0000259" key="3">
    <source>
        <dbReference type="Pfam" id="PF26109"/>
    </source>
</evidence>
<dbReference type="EMBL" id="LUUL01000106">
    <property type="protein sequence ID" value="OAI23314.1"/>
    <property type="molecule type" value="Genomic_DNA"/>
</dbReference>
<dbReference type="InterPro" id="IPR059020">
    <property type="entry name" value="CapW_CTD"/>
</dbReference>
<dbReference type="Pfam" id="PF26107">
    <property type="entry name" value="BrxR_CTD"/>
    <property type="match status" value="1"/>
</dbReference>
<organism evidence="4 5">
    <name type="scientific">Methylomonas koyamae</name>
    <dbReference type="NCBI Taxonomy" id="702114"/>
    <lineage>
        <taxon>Bacteria</taxon>
        <taxon>Pseudomonadati</taxon>
        <taxon>Pseudomonadota</taxon>
        <taxon>Gammaproteobacteria</taxon>
        <taxon>Methylococcales</taxon>
        <taxon>Methylococcaceae</taxon>
        <taxon>Methylomonas</taxon>
    </lineage>
</organism>
<dbReference type="InterPro" id="IPR059019">
    <property type="entry name" value="WHD_CapW"/>
</dbReference>
<dbReference type="Pfam" id="PF26109">
    <property type="entry name" value="WHD_BrxR"/>
    <property type="match status" value="1"/>
</dbReference>
<dbReference type="AlphaFoldDB" id="A0AA91DAR8"/>
<sequence length="290" mass="32319">MSDAEAVTTSLKWDVRQRLTFLEATVFWTGELVTGFLTQTFAISRVQATKDIGLYLSLRPGNLRYDLSLKRYLITEQFLPLLISGQPQECLQVLQASRNSPPPLLALVGNLPAVETVNPPARLVDIAVLKPVLQAARFGSLLEIGYQSMSTPEPARRLVQPKTLVFDGMRWHMRAYSLSHGEYRDFVLARIHSAAAAGKPDTPIPPDSRWERLLTVKIGPHPGLSDSQKRAVERDYGMVDGCHAVQVRAALLPYFLLASRIGADDLRRDAMAQQIVLLNRADLEPYTEFG</sequence>
<feature type="domain" description="WYL" evidence="1">
    <location>
        <begin position="128"/>
        <end position="194"/>
    </location>
</feature>
<protein>
    <recommendedName>
        <fullName evidence="6">WYL domain-containing protein</fullName>
    </recommendedName>
</protein>
<feature type="domain" description="DNA-binding transcriptional repressor CapW C-terminal dimerisation" evidence="2">
    <location>
        <begin position="214"/>
        <end position="283"/>
    </location>
</feature>
<dbReference type="RefSeq" id="WP_064029104.1">
    <property type="nucleotide sequence ID" value="NZ_LUUL01000106.1"/>
</dbReference>
<gene>
    <name evidence="4" type="ORF">A1356_17915</name>
</gene>
<dbReference type="InterPro" id="IPR016634">
    <property type="entry name" value="CapW-like"/>
</dbReference>
<dbReference type="PANTHER" id="PTHR34580:SF3">
    <property type="entry name" value="PROTEIN PAFB"/>
    <property type="match status" value="1"/>
</dbReference>
<dbReference type="InterPro" id="IPR051534">
    <property type="entry name" value="CBASS_pafABC_assoc_protein"/>
</dbReference>
<dbReference type="PANTHER" id="PTHR34580">
    <property type="match status" value="1"/>
</dbReference>
<evidence type="ECO:0000259" key="2">
    <source>
        <dbReference type="Pfam" id="PF26107"/>
    </source>
</evidence>
<dbReference type="Proteomes" id="UP000077734">
    <property type="component" value="Unassembled WGS sequence"/>
</dbReference>
<feature type="domain" description="DNA-binding transcriptional repressor CapW winged helix-turn-helix" evidence="3">
    <location>
        <begin position="14"/>
        <end position="95"/>
    </location>
</feature>
<dbReference type="Pfam" id="PF13280">
    <property type="entry name" value="WYL"/>
    <property type="match status" value="1"/>
</dbReference>
<dbReference type="PIRSF" id="PIRSF015558">
    <property type="entry name" value="Txn_reg_DeoR_prd"/>
    <property type="match status" value="1"/>
</dbReference>
<name>A0AA91DAR8_9GAMM</name>
<evidence type="ECO:0000313" key="5">
    <source>
        <dbReference type="Proteomes" id="UP000077734"/>
    </source>
</evidence>
<dbReference type="InterPro" id="IPR026881">
    <property type="entry name" value="WYL_dom"/>
</dbReference>
<proteinExistence type="predicted"/>
<evidence type="ECO:0008006" key="6">
    <source>
        <dbReference type="Google" id="ProtNLM"/>
    </source>
</evidence>
<reference evidence="4 5" key="1">
    <citation type="submission" date="2016-03" db="EMBL/GenBank/DDBJ databases">
        <authorList>
            <person name="Heylen K."/>
            <person name="De Vos P."/>
            <person name="Vekeman B."/>
        </authorList>
    </citation>
    <scope>NUCLEOTIDE SEQUENCE [LARGE SCALE GENOMIC DNA]</scope>
    <source>
        <strain evidence="4 5">R-49807</strain>
    </source>
</reference>
<evidence type="ECO:0000259" key="1">
    <source>
        <dbReference type="Pfam" id="PF13280"/>
    </source>
</evidence>
<dbReference type="PROSITE" id="PS52050">
    <property type="entry name" value="WYL"/>
    <property type="match status" value="1"/>
</dbReference>